<proteinExistence type="predicted"/>
<organism evidence="1 2">
    <name type="scientific">Steccherinum ochraceum</name>
    <dbReference type="NCBI Taxonomy" id="92696"/>
    <lineage>
        <taxon>Eukaryota</taxon>
        <taxon>Fungi</taxon>
        <taxon>Dikarya</taxon>
        <taxon>Basidiomycota</taxon>
        <taxon>Agaricomycotina</taxon>
        <taxon>Agaricomycetes</taxon>
        <taxon>Polyporales</taxon>
        <taxon>Steccherinaceae</taxon>
        <taxon>Steccherinum</taxon>
    </lineage>
</organism>
<comment type="caution">
    <text evidence="1">The sequence shown here is derived from an EMBL/GenBank/DDBJ whole genome shotgun (WGS) entry which is preliminary data.</text>
</comment>
<name>A0A4V2MUW7_9APHY</name>
<keyword evidence="2" id="KW-1185">Reference proteome</keyword>
<gene>
    <name evidence="1" type="ORF">EIP91_010764</name>
</gene>
<sequence>MAEQASATSLPWTKSTEVWFDDGNIILVAGGEGFRIFRGILAQQSPIFADMLKVPQPTATSGEIMYDGCPVVFMPDTALETKHFMKALHDIGSMESFSPPNSLDPATIYAIDDIIRLSMKYEVTRLVAVMCNALSQCFPASYDDFCKAYVTLQKMPAGESFMLATTLRASGSAGRKLLPPVLLLCAHQELSQILDGVAYTHRDGWSELDVQTKRAVLLARSKLHNMALGPRKATPAP</sequence>
<dbReference type="EMBL" id="RWJN01000661">
    <property type="protein sequence ID" value="TCD60087.1"/>
    <property type="molecule type" value="Genomic_DNA"/>
</dbReference>
<evidence type="ECO:0008006" key="3">
    <source>
        <dbReference type="Google" id="ProtNLM"/>
    </source>
</evidence>
<dbReference type="Proteomes" id="UP000292702">
    <property type="component" value="Unassembled WGS sequence"/>
</dbReference>
<accession>A0A4V2MUW7</accession>
<reference evidence="1 2" key="1">
    <citation type="submission" date="2018-11" db="EMBL/GenBank/DDBJ databases">
        <title>Genome assembly of Steccherinum ochraceum LE-BIN_3174, the white-rot fungus of the Steccherinaceae family (The Residual Polyporoid clade, Polyporales, Basidiomycota).</title>
        <authorList>
            <person name="Fedorova T.V."/>
            <person name="Glazunova O.A."/>
            <person name="Landesman E.O."/>
            <person name="Moiseenko K.V."/>
            <person name="Psurtseva N.V."/>
            <person name="Savinova O.S."/>
            <person name="Shakhova N.V."/>
            <person name="Tyazhelova T.V."/>
            <person name="Vasina D.V."/>
        </authorList>
    </citation>
    <scope>NUCLEOTIDE SEQUENCE [LARGE SCALE GENOMIC DNA]</scope>
    <source>
        <strain evidence="1 2">LE-BIN_3174</strain>
    </source>
</reference>
<dbReference type="STRING" id="92696.A0A4V2MUW7"/>
<protein>
    <recommendedName>
        <fullName evidence="3">BTB domain-containing protein</fullName>
    </recommendedName>
</protein>
<dbReference type="Gene3D" id="3.30.710.10">
    <property type="entry name" value="Potassium Channel Kv1.1, Chain A"/>
    <property type="match status" value="1"/>
</dbReference>
<evidence type="ECO:0000313" key="1">
    <source>
        <dbReference type="EMBL" id="TCD60087.1"/>
    </source>
</evidence>
<dbReference type="InterPro" id="IPR011333">
    <property type="entry name" value="SKP1/BTB/POZ_sf"/>
</dbReference>
<dbReference type="OrthoDB" id="3027208at2759"/>
<evidence type="ECO:0000313" key="2">
    <source>
        <dbReference type="Proteomes" id="UP000292702"/>
    </source>
</evidence>
<dbReference type="AlphaFoldDB" id="A0A4V2MUW7"/>